<dbReference type="Proteomes" id="UP000775213">
    <property type="component" value="Unassembled WGS sequence"/>
</dbReference>
<dbReference type="InterPro" id="IPR010820">
    <property type="entry name" value="DUF1421"/>
</dbReference>
<dbReference type="PANTHER" id="PTHR31805:SF14">
    <property type="entry name" value="RECEPTOR-LIKE KINASE, PUTATIVE (DUF1421)-RELATED"/>
    <property type="match status" value="1"/>
</dbReference>
<feature type="compositionally biased region" description="Low complexity" evidence="1">
    <location>
        <begin position="221"/>
        <end position="243"/>
    </location>
</feature>
<gene>
    <name evidence="3" type="ORF">IEQ34_002737</name>
</gene>
<feature type="compositionally biased region" description="Polar residues" evidence="1">
    <location>
        <begin position="411"/>
        <end position="423"/>
    </location>
</feature>
<evidence type="ECO:0000313" key="4">
    <source>
        <dbReference type="Proteomes" id="UP000775213"/>
    </source>
</evidence>
<accession>A0AAV7HIL9</accession>
<comment type="caution">
    <text evidence="3">The sequence shown here is derived from an EMBL/GenBank/DDBJ whole genome shotgun (WGS) entry which is preliminary data.</text>
</comment>
<evidence type="ECO:0000256" key="1">
    <source>
        <dbReference type="SAM" id="MobiDB-lite"/>
    </source>
</evidence>
<dbReference type="Pfam" id="PF07223">
    <property type="entry name" value="DUF1421"/>
    <property type="match status" value="1"/>
</dbReference>
<proteinExistence type="predicted"/>
<feature type="region of interest" description="Disordered" evidence="1">
    <location>
        <begin position="60"/>
        <end position="88"/>
    </location>
</feature>
<name>A0AAV7HIL9_DENCH</name>
<sequence>MNSSPFMDKQIMGLSGSPAGIGGIGAGGGGEFFDLMNPQEEQRDNGGVLKREEILPSYDFQPIRPVSSSPTSSGDDASRHSRFPSGPLFRETMLGPDIKLANHHGASVEDVENTVKKYVDIILHALEGMSSRLSQLESRTCILENSVDDLKVSIGNNSGSTDGKLRQMENILREVQTGVQVLRDKQEIAEAHLELVKLQLSTKADQLQSESSLAPSELQKKQQYQHQQAHPPQPQQPMQQAPQLSAITPSQPPPPPPPLPAPNAPPPPPPPLPQQSQLPVHYAAQLPLQHQIPSIPSLPEQQYSKPSHQLTQYTPTGQPNEPIHQQQQYQMPPSHPQPQHGLPQSQLYQSSPQVPQYSQPIQPEEPNTYMPPSQSYLPNIRQPSPQSPTGSPLHQYYGTNPPLYELPPANRPSSGNIPISSSYGGPGLSEPYIYGNSPSHYNSKPSPFSSAPPTSGGSGSYQRLPTAKLLPQAASVGSNAGGGGPTGNRVAVDDVVDKVATMGFSREQVRATVRKLTENGQSVDLNVVLDKLMNDGEVHQPAKGWFGR</sequence>
<feature type="compositionally biased region" description="Low complexity" evidence="1">
    <location>
        <begin position="342"/>
        <end position="362"/>
    </location>
</feature>
<feature type="domain" description="DUF1421" evidence="2">
    <location>
        <begin position="492"/>
        <end position="535"/>
    </location>
</feature>
<feature type="compositionally biased region" description="Polar residues" evidence="1">
    <location>
        <begin position="291"/>
        <end position="331"/>
    </location>
</feature>
<reference evidence="3 4" key="1">
    <citation type="journal article" date="2021" name="Hortic Res">
        <title>Chromosome-scale assembly of the Dendrobium chrysotoxum genome enhances the understanding of orchid evolution.</title>
        <authorList>
            <person name="Zhang Y."/>
            <person name="Zhang G.Q."/>
            <person name="Zhang D."/>
            <person name="Liu X.D."/>
            <person name="Xu X.Y."/>
            <person name="Sun W.H."/>
            <person name="Yu X."/>
            <person name="Zhu X."/>
            <person name="Wang Z.W."/>
            <person name="Zhao X."/>
            <person name="Zhong W.Y."/>
            <person name="Chen H."/>
            <person name="Yin W.L."/>
            <person name="Huang T."/>
            <person name="Niu S.C."/>
            <person name="Liu Z.J."/>
        </authorList>
    </citation>
    <scope>NUCLEOTIDE SEQUENCE [LARGE SCALE GENOMIC DNA]</scope>
    <source>
        <strain evidence="3">Lindl</strain>
    </source>
</reference>
<organism evidence="3 4">
    <name type="scientific">Dendrobium chrysotoxum</name>
    <name type="common">Orchid</name>
    <dbReference type="NCBI Taxonomy" id="161865"/>
    <lineage>
        <taxon>Eukaryota</taxon>
        <taxon>Viridiplantae</taxon>
        <taxon>Streptophyta</taxon>
        <taxon>Embryophyta</taxon>
        <taxon>Tracheophyta</taxon>
        <taxon>Spermatophyta</taxon>
        <taxon>Magnoliopsida</taxon>
        <taxon>Liliopsida</taxon>
        <taxon>Asparagales</taxon>
        <taxon>Orchidaceae</taxon>
        <taxon>Epidendroideae</taxon>
        <taxon>Malaxideae</taxon>
        <taxon>Dendrobiinae</taxon>
        <taxon>Dendrobium</taxon>
    </lineage>
</organism>
<feature type="compositionally biased region" description="Pro residues" evidence="1">
    <location>
        <begin position="250"/>
        <end position="273"/>
    </location>
</feature>
<feature type="compositionally biased region" description="Low complexity" evidence="1">
    <location>
        <begin position="443"/>
        <end position="455"/>
    </location>
</feature>
<protein>
    <recommendedName>
        <fullName evidence="2">DUF1421 domain-containing protein</fullName>
    </recommendedName>
</protein>
<keyword evidence="4" id="KW-1185">Reference proteome</keyword>
<dbReference type="PANTHER" id="PTHR31805">
    <property type="entry name" value="RECEPTOR-LIKE KINASE, PUTATIVE (DUF1421)-RELATED"/>
    <property type="match status" value="1"/>
</dbReference>
<dbReference type="EMBL" id="JAGFBR010000004">
    <property type="protein sequence ID" value="KAH0467704.1"/>
    <property type="molecule type" value="Genomic_DNA"/>
</dbReference>
<feature type="compositionally biased region" description="Polar residues" evidence="1">
    <location>
        <begin position="370"/>
        <end position="392"/>
    </location>
</feature>
<evidence type="ECO:0000313" key="3">
    <source>
        <dbReference type="EMBL" id="KAH0467704.1"/>
    </source>
</evidence>
<feature type="region of interest" description="Disordered" evidence="1">
    <location>
        <begin position="207"/>
        <end position="463"/>
    </location>
</feature>
<evidence type="ECO:0000259" key="2">
    <source>
        <dbReference type="Pfam" id="PF07223"/>
    </source>
</evidence>
<dbReference type="AlphaFoldDB" id="A0AAV7HIL9"/>